<evidence type="ECO:0000313" key="3">
    <source>
        <dbReference type="Proteomes" id="UP000825729"/>
    </source>
</evidence>
<proteinExistence type="predicted"/>
<feature type="region of interest" description="Disordered" evidence="1">
    <location>
        <begin position="489"/>
        <end position="520"/>
    </location>
</feature>
<comment type="caution">
    <text evidence="2">The sequence shown here is derived from an EMBL/GenBank/DDBJ whole genome shotgun (WGS) entry which is preliminary data.</text>
</comment>
<evidence type="ECO:0000313" key="2">
    <source>
        <dbReference type="EMBL" id="KAG9449694.1"/>
    </source>
</evidence>
<sequence length="799" mass="88717">MSDHLGVKPFGVNAKVRDAMQPHQSLWLAHWMHTSHSPESLSSEPSTIGNHRKDDNTCSKQKLITSQISDSSRKGKRIAIDVGQNDPLEYRNAKRGRKRMLEASFDAFHSGAQVFTETTEIMRSEMPSGNPVENWPPACKGIAVDSLPVSKLSEPPFEGRNFTYSYPTTDPVVCCNDLPGDGKAGSVATVVDRSSKYLLQEDNSLKNQQKAPDLDSKREDVLISRSFQEKIAGLTSTSVLYGVNNGAAKTGSSFRKEQENVDTCQLKDENYNYHDFRAYLADMDLNRRLVSRDSGGSHVGSMQGGSYFINVGKDDGRFNNNSAPMSLPCRNHNTDLSRLEGSRYCELESSQRFPAYRLQDVETLRICTTVDSMEQTTRGPSKFSKTTQHMLITKKTDFNLSHRGDEMVENSTKHTNLKGNTFDRILNQPSFIGRSKDQQKLQELRDLSDRKKKDVHTMSTRAGNRFNESSAETGIMFFHMYQPRSSFAGGTSHLSDKNPAAVASSSKAVEMGRLRSEPPYPNEELRTAAAVARSSDDKELSTSPTESLGVENFLSQIKQQPDYLSCNTQPEIPVAADSSSSWVKRLRISASESQALASNPWKAREESCGENINKLVTRIMSYQKTSSEPTLGKHLGKGTLGNRSILLANREAPSGESVEDHQDTSILSHFWIHRLRRKREVPSETSKPSSQMMGESLSYEVALDEEFKKKQLPSIAAMAMMGKAMVNLRPLGLESCESTITGMFMTDIRSNPCASSVSRESHGYLREFSPTPSLDTTGDPSHVYTEAVGGPEHNFTSSL</sequence>
<dbReference type="InterPro" id="IPR037476">
    <property type="entry name" value="PCH1"/>
</dbReference>
<dbReference type="Proteomes" id="UP000825729">
    <property type="component" value="Unassembled WGS sequence"/>
</dbReference>
<feature type="region of interest" description="Disordered" evidence="1">
    <location>
        <begin position="36"/>
        <end position="59"/>
    </location>
</feature>
<dbReference type="GO" id="GO:0010099">
    <property type="term" value="P:regulation of photomorphogenesis"/>
    <property type="evidence" value="ECO:0007669"/>
    <property type="project" value="InterPro"/>
</dbReference>
<name>A0AAV7EMP8_ARIFI</name>
<accession>A0AAV7EMP8</accession>
<gene>
    <name evidence="2" type="ORF">H6P81_009659</name>
</gene>
<feature type="compositionally biased region" description="Low complexity" evidence="1">
    <location>
        <begin position="36"/>
        <end position="47"/>
    </location>
</feature>
<keyword evidence="3" id="KW-1185">Reference proteome</keyword>
<organism evidence="2 3">
    <name type="scientific">Aristolochia fimbriata</name>
    <name type="common">White veined hardy Dutchman's pipe vine</name>
    <dbReference type="NCBI Taxonomy" id="158543"/>
    <lineage>
        <taxon>Eukaryota</taxon>
        <taxon>Viridiplantae</taxon>
        <taxon>Streptophyta</taxon>
        <taxon>Embryophyta</taxon>
        <taxon>Tracheophyta</taxon>
        <taxon>Spermatophyta</taxon>
        <taxon>Magnoliopsida</taxon>
        <taxon>Magnoliidae</taxon>
        <taxon>Piperales</taxon>
        <taxon>Aristolochiaceae</taxon>
        <taxon>Aristolochia</taxon>
    </lineage>
</organism>
<dbReference type="PANTHER" id="PTHR36062">
    <property type="entry name" value="OS01G0687300 PROTEIN"/>
    <property type="match status" value="1"/>
</dbReference>
<dbReference type="EMBL" id="JAINDJ010000004">
    <property type="protein sequence ID" value="KAG9449694.1"/>
    <property type="molecule type" value="Genomic_DNA"/>
</dbReference>
<evidence type="ECO:0000256" key="1">
    <source>
        <dbReference type="SAM" id="MobiDB-lite"/>
    </source>
</evidence>
<protein>
    <submittedName>
        <fullName evidence="2">Uncharacterized protein</fullName>
    </submittedName>
</protein>
<reference evidence="2 3" key="1">
    <citation type="submission" date="2021-07" db="EMBL/GenBank/DDBJ databases">
        <title>The Aristolochia fimbriata genome: insights into angiosperm evolution, floral development and chemical biosynthesis.</title>
        <authorList>
            <person name="Jiao Y."/>
        </authorList>
    </citation>
    <scope>NUCLEOTIDE SEQUENCE [LARGE SCALE GENOMIC DNA]</scope>
    <source>
        <strain evidence="2">IBCAS-2021</strain>
        <tissue evidence="2">Leaf</tissue>
    </source>
</reference>
<dbReference type="PANTHER" id="PTHR36062:SF1">
    <property type="entry name" value="OS01G0687300 PROTEIN"/>
    <property type="match status" value="1"/>
</dbReference>
<dbReference type="AlphaFoldDB" id="A0AAV7EMP8"/>